<reference evidence="2 3" key="2">
    <citation type="submission" date="2020-03" db="EMBL/GenBank/DDBJ databases">
        <authorList>
            <person name="Ichikawa N."/>
            <person name="Kimura A."/>
            <person name="Kitahashi Y."/>
            <person name="Uohara A."/>
        </authorList>
    </citation>
    <scope>NUCLEOTIDE SEQUENCE [LARGE SCALE GENOMIC DNA]</scope>
    <source>
        <strain evidence="2 3">NBRC 105367</strain>
    </source>
</reference>
<dbReference type="GO" id="GO:0005829">
    <property type="term" value="C:cytosol"/>
    <property type="evidence" value="ECO:0007669"/>
    <property type="project" value="TreeGrafter"/>
</dbReference>
<accession>A0A6F8YRI8</accession>
<feature type="domain" description="DhaK" evidence="1">
    <location>
        <begin position="5"/>
        <end position="328"/>
    </location>
</feature>
<organism evidence="2 3">
    <name type="scientific">Phytohabitans suffuscus</name>
    <dbReference type="NCBI Taxonomy" id="624315"/>
    <lineage>
        <taxon>Bacteria</taxon>
        <taxon>Bacillati</taxon>
        <taxon>Actinomycetota</taxon>
        <taxon>Actinomycetes</taxon>
        <taxon>Micromonosporales</taxon>
        <taxon>Micromonosporaceae</taxon>
    </lineage>
</organism>
<dbReference type="PROSITE" id="PS51481">
    <property type="entry name" value="DHAK"/>
    <property type="match status" value="1"/>
</dbReference>
<name>A0A6F8YRI8_9ACTN</name>
<protein>
    <submittedName>
        <fullName evidence="2">Dihydroxyacetone kinase subunit DhaK</fullName>
    </submittedName>
</protein>
<keyword evidence="2" id="KW-0418">Kinase</keyword>
<dbReference type="SUPFAM" id="SSF82549">
    <property type="entry name" value="DAK1/DegV-like"/>
    <property type="match status" value="1"/>
</dbReference>
<dbReference type="AlphaFoldDB" id="A0A6F8YRI8"/>
<evidence type="ECO:0000313" key="3">
    <source>
        <dbReference type="Proteomes" id="UP000503011"/>
    </source>
</evidence>
<dbReference type="PANTHER" id="PTHR28629:SF4">
    <property type="entry name" value="TRIOKINASE_FMN CYCLASE"/>
    <property type="match status" value="1"/>
</dbReference>
<dbReference type="RefSeq" id="WP_173160423.1">
    <property type="nucleotide sequence ID" value="NZ_AP022871.1"/>
</dbReference>
<dbReference type="InterPro" id="IPR050861">
    <property type="entry name" value="Dihydroxyacetone_Kinase"/>
</dbReference>
<evidence type="ECO:0000313" key="2">
    <source>
        <dbReference type="EMBL" id="BCB88805.1"/>
    </source>
</evidence>
<dbReference type="KEGG" id="psuu:Psuf_061180"/>
<dbReference type="Gene3D" id="3.40.50.10440">
    <property type="entry name" value="Dihydroxyacetone kinase, domain 1"/>
    <property type="match status" value="1"/>
</dbReference>
<dbReference type="Gene3D" id="3.30.1180.20">
    <property type="entry name" value="Dihydroxyacetone kinase, domain 2"/>
    <property type="match status" value="1"/>
</dbReference>
<dbReference type="InterPro" id="IPR004006">
    <property type="entry name" value="DhaK_dom"/>
</dbReference>
<proteinExistence type="predicted"/>
<dbReference type="EMBL" id="AP022871">
    <property type="protein sequence ID" value="BCB88805.1"/>
    <property type="molecule type" value="Genomic_DNA"/>
</dbReference>
<gene>
    <name evidence="2" type="primary">dhaK_2</name>
    <name evidence="2" type="ORF">Psuf_061180</name>
</gene>
<reference evidence="2 3" key="1">
    <citation type="submission" date="2020-03" db="EMBL/GenBank/DDBJ databases">
        <title>Whole genome shotgun sequence of Phytohabitans suffuscus NBRC 105367.</title>
        <authorList>
            <person name="Komaki H."/>
            <person name="Tamura T."/>
        </authorList>
    </citation>
    <scope>NUCLEOTIDE SEQUENCE [LARGE SCALE GENOMIC DNA]</scope>
    <source>
        <strain evidence="2 3">NBRC 105367</strain>
    </source>
</reference>
<keyword evidence="2" id="KW-0808">Transferase</keyword>
<dbReference type="PANTHER" id="PTHR28629">
    <property type="entry name" value="TRIOKINASE/FMN CYCLASE"/>
    <property type="match status" value="1"/>
</dbReference>
<keyword evidence="3" id="KW-1185">Reference proteome</keyword>
<sequence length="330" mass="34871">MFLASTSEYVDRALRGFARDHRDIVTLHTGPTYVRARDPNPNRRVGLVSGGGSGHEPMHVGLVGPGMLDAAVPGKVFASPHNRQVYEASRATAGPDGVLHIVKNYTGDRINFGIAAERLTHDGVPVARVLVDDDVATESAAAATGRRGTGATIIVEKLLGAAADRGAGLADLAALGTEVVARSRSIAVASASHTSHVTGQPGFALAPDEIEYGVGIHGERARRTIPRPPLEELVDRMVGDVVSHLPSGDRALLLVNGLGGTTTIELYNVFGLAEEALDRHGIAVEGSLVGTWTPALDMKGFSITVTMLDAERDGWRTYWDAPAWTATLRK</sequence>
<evidence type="ECO:0000259" key="1">
    <source>
        <dbReference type="PROSITE" id="PS51481"/>
    </source>
</evidence>
<dbReference type="FunFam" id="3.40.50.10440:FF:000001">
    <property type="entry name" value="Dihydroxyacetone kinase, DhaK subunit"/>
    <property type="match status" value="1"/>
</dbReference>
<dbReference type="GO" id="GO:0004371">
    <property type="term" value="F:glycerone kinase activity"/>
    <property type="evidence" value="ECO:0007669"/>
    <property type="project" value="InterPro"/>
</dbReference>
<dbReference type="Proteomes" id="UP000503011">
    <property type="component" value="Chromosome"/>
</dbReference>
<dbReference type="Pfam" id="PF02733">
    <property type="entry name" value="Dak1"/>
    <property type="match status" value="1"/>
</dbReference>
<dbReference type="GO" id="GO:0019563">
    <property type="term" value="P:glycerol catabolic process"/>
    <property type="evidence" value="ECO:0007669"/>
    <property type="project" value="TreeGrafter"/>
</dbReference>